<dbReference type="GO" id="GO:0140282">
    <property type="term" value="F:carbon-nitrogen ligase activity on lipid II"/>
    <property type="evidence" value="ECO:0007669"/>
    <property type="project" value="UniProtKB-UniRule"/>
</dbReference>
<comment type="catalytic activity">
    <reaction evidence="2">
        <text>beta-D-GlcNAc-(1-&gt;4)-Mur2Ac(oyl-L-Ala-gamma-D-Glu-L-Lys-D-Ala-D-Ala)-di-trans,octa-cis-undecaprenyl diphosphate + ATP = beta-D-GlcNAc-(1-&gt;4)-Mur2Ac(oyl-L-Ala-gamma-D-O-P-Glu-L-Lys-D-Ala-D-Ala)-di-trans,octa-cis-undecaprenyl diphosphate + ADP</text>
        <dbReference type="Rhea" id="RHEA:59488"/>
        <dbReference type="ChEBI" id="CHEBI:30616"/>
        <dbReference type="ChEBI" id="CHEBI:60033"/>
        <dbReference type="ChEBI" id="CHEBI:143132"/>
        <dbReference type="ChEBI" id="CHEBI:456216"/>
    </reaction>
</comment>
<dbReference type="HAMAP" id="MF_02214">
    <property type="entry name" value="Lipid_II_synth_MurT"/>
    <property type="match status" value="1"/>
</dbReference>
<feature type="binding site" evidence="2">
    <location>
        <position position="208"/>
    </location>
    <ligand>
        <name>Zn(2+)</name>
        <dbReference type="ChEBI" id="CHEBI:29105"/>
    </ligand>
</feature>
<dbReference type="EC" id="6.3.5.13" evidence="2"/>
<dbReference type="Proteomes" id="UP000283295">
    <property type="component" value="Unassembled WGS sequence"/>
</dbReference>
<dbReference type="Gene3D" id="3.40.1190.10">
    <property type="entry name" value="Mur-like, catalytic domain"/>
    <property type="match status" value="1"/>
</dbReference>
<feature type="binding site" evidence="2">
    <location>
        <position position="211"/>
    </location>
    <ligand>
        <name>Zn(2+)</name>
        <dbReference type="ChEBI" id="CHEBI:29105"/>
    </ligand>
</feature>
<dbReference type="Pfam" id="PF08353">
    <property type="entry name" value="MurT_C"/>
    <property type="match status" value="1"/>
</dbReference>
<dbReference type="RefSeq" id="WP_004850494.1">
    <property type="nucleotide sequence ID" value="NZ_CABIWG010000008.1"/>
</dbReference>
<dbReference type="GO" id="GO:0008360">
    <property type="term" value="P:regulation of cell shape"/>
    <property type="evidence" value="ECO:0007669"/>
    <property type="project" value="UniProtKB-KW"/>
</dbReference>
<feature type="domain" description="Mur ligase central" evidence="3">
    <location>
        <begin position="55"/>
        <end position="187"/>
    </location>
</feature>
<accession>A0A3R5ZKN6</accession>
<dbReference type="GO" id="GO:0071555">
    <property type="term" value="P:cell wall organization"/>
    <property type="evidence" value="ECO:0007669"/>
    <property type="project" value="UniProtKB-KW"/>
</dbReference>
<dbReference type="Pfam" id="PF08245">
    <property type="entry name" value="Mur_ligase_M"/>
    <property type="match status" value="1"/>
</dbReference>
<dbReference type="AlphaFoldDB" id="A0A3R5ZKN6"/>
<feature type="binding site" evidence="2">
    <location>
        <position position="230"/>
    </location>
    <ligand>
        <name>Zn(2+)</name>
        <dbReference type="ChEBI" id="CHEBI:29105"/>
    </ligand>
</feature>
<comment type="pathway">
    <text evidence="1 2">Cell wall biogenesis; peptidoglycan biosynthesis.</text>
</comment>
<dbReference type="GeneID" id="92833173"/>
<evidence type="ECO:0000313" key="5">
    <source>
        <dbReference type="EMBL" id="RGS40333.1"/>
    </source>
</evidence>
<protein>
    <recommendedName>
        <fullName evidence="2">Lipid II isoglutaminyl synthase (glutamine-hydrolyzing) subunit MurT</fullName>
        <ecNumber evidence="2">6.3.5.13</ecNumber>
    </recommendedName>
</protein>
<feature type="binding site" evidence="2">
    <location>
        <position position="233"/>
    </location>
    <ligand>
        <name>Zn(2+)</name>
        <dbReference type="ChEBI" id="CHEBI:29105"/>
    </ligand>
</feature>
<comment type="catalytic activity">
    <reaction evidence="2">
        <text>beta-D-GlcNAc-(1-&gt;4)-Mur2Ac(oyl-L-Ala-gamma-D-Glu-L-Lys-D-Ala-D-Ala)-di-trans,octa-cis-undecaprenyl diphosphate + L-glutamine + ATP + H2O = beta-D-GlcNAc-(1-&gt;4)-Mur2Ac(oyl-L-Ala-D-isoglutaminyl-L-Lys-D-Ala-D-Ala)-di-trans,octa-cis-undecaprenyl diphosphate + L-glutamate + ADP + phosphate + H(+)</text>
        <dbReference type="Rhea" id="RHEA:57928"/>
        <dbReference type="ChEBI" id="CHEBI:15377"/>
        <dbReference type="ChEBI" id="CHEBI:15378"/>
        <dbReference type="ChEBI" id="CHEBI:29985"/>
        <dbReference type="ChEBI" id="CHEBI:30616"/>
        <dbReference type="ChEBI" id="CHEBI:43474"/>
        <dbReference type="ChEBI" id="CHEBI:58359"/>
        <dbReference type="ChEBI" id="CHEBI:60033"/>
        <dbReference type="ChEBI" id="CHEBI:62233"/>
        <dbReference type="ChEBI" id="CHEBI:456216"/>
        <dbReference type="EC" id="6.3.5.13"/>
    </reaction>
</comment>
<dbReference type="GO" id="GO:0016881">
    <property type="term" value="F:acid-amino acid ligase activity"/>
    <property type="evidence" value="ECO:0007669"/>
    <property type="project" value="InterPro"/>
</dbReference>
<feature type="domain" description="Lipid II isoglutaminyl synthase (glutamine-hydrolyzing) subunit MurT C-terminal" evidence="4">
    <location>
        <begin position="332"/>
        <end position="432"/>
    </location>
</feature>
<sequence length="456" mass="50963">MSSFRFHVALAAAKLSKGLIQLLGRNGTHTPGVIALKICPDFLAQAPKAPLTICVTGTNGKTTCSNLITDVLEKDGRRVVSNRTGSNIVPGCTTNVINSLTFTGKVRVDATVFEVDERASRLILPYVKPDYLVVTGLFRDSLKRNAHPDYIFSVIDTYCPDSAKVILNADELCSSMLKKDSYRVFYGIGKQPDDKTEPYNLIADYQICPNCGEKLKYNYLRYHHIGDVVCPKCGLHSPDKKYLATDIDREKMTITIQEGDKKTVYPLIHTALFNIYNEVTVISALREIGLSAERVKELMGQIHIPDSRHNETTVNGVTVIQALSKGQSAVSSSRTFEYVANEEGKKAILLAMDDLEDRQKSIEFSGWIYDLEYEQFNRDDVVQVICTGPRCYDHKVRCLLAGIPEEKILTNLSEVAAADDVTIDGVDRIYILYDCENYGMSCEMKKKIIKRLEGDK</sequence>
<dbReference type="PANTHER" id="PTHR23135">
    <property type="entry name" value="MUR LIGASE FAMILY MEMBER"/>
    <property type="match status" value="1"/>
</dbReference>
<keyword evidence="2" id="KW-0573">Peptidoglycan synthesis</keyword>
<dbReference type="SUPFAM" id="SSF53623">
    <property type="entry name" value="MurD-like peptide ligases, catalytic domain"/>
    <property type="match status" value="1"/>
</dbReference>
<dbReference type="OrthoDB" id="9803907at2"/>
<reference evidence="5 6" key="1">
    <citation type="submission" date="2018-08" db="EMBL/GenBank/DDBJ databases">
        <title>A genome reference for cultivated species of the human gut microbiota.</title>
        <authorList>
            <person name="Zou Y."/>
            <person name="Xue W."/>
            <person name="Luo G."/>
        </authorList>
    </citation>
    <scope>NUCLEOTIDE SEQUENCE [LARGE SCALE GENOMIC DNA]</scope>
    <source>
        <strain evidence="5 6">AF22-21</strain>
    </source>
</reference>
<keyword evidence="2" id="KW-0133">Cell shape</keyword>
<evidence type="ECO:0000313" key="6">
    <source>
        <dbReference type="Proteomes" id="UP000283295"/>
    </source>
</evidence>
<dbReference type="GO" id="GO:0005524">
    <property type="term" value="F:ATP binding"/>
    <property type="evidence" value="ECO:0007669"/>
    <property type="project" value="UniProtKB-UniRule"/>
</dbReference>
<comment type="caution">
    <text evidence="2">Lacks conserved residue(s) required for the propagation of feature annotation.</text>
</comment>
<comment type="subunit">
    <text evidence="2">Forms a heterodimer with GatD.</text>
</comment>
<evidence type="ECO:0000256" key="2">
    <source>
        <dbReference type="HAMAP-Rule" id="MF_02214"/>
    </source>
</evidence>
<evidence type="ECO:0000259" key="3">
    <source>
        <dbReference type="Pfam" id="PF08245"/>
    </source>
</evidence>
<organism evidence="5 6">
    <name type="scientific">Coprococcus eutactus</name>
    <dbReference type="NCBI Taxonomy" id="33043"/>
    <lineage>
        <taxon>Bacteria</taxon>
        <taxon>Bacillati</taxon>
        <taxon>Bacillota</taxon>
        <taxon>Clostridia</taxon>
        <taxon>Lachnospirales</taxon>
        <taxon>Lachnospiraceae</taxon>
        <taxon>Coprococcus</taxon>
    </lineage>
</organism>
<dbReference type="InterPro" id="IPR043703">
    <property type="entry name" value="Lipid_II_synth_MurT"/>
</dbReference>
<comment type="catalytic activity">
    <reaction evidence="2">
        <text>beta-D-GlcNAc-(1-&gt;4)-Mur2Ac(oyl-L-Ala-gamma-D-O-P-Glu-L-Lys-D-Ala-D-Ala)-di-trans,octa-cis-undecaprenyl diphosphate + NH4(+) = beta-D-GlcNAc-(1-&gt;4)-Mur2Ac(oyl-L-Ala-D-isoglutaminyl-L-Lys-D-Ala-D-Ala)-di-trans,octa-cis-undecaprenyl diphosphate + phosphate + H(+)</text>
        <dbReference type="Rhea" id="RHEA:57932"/>
        <dbReference type="ChEBI" id="CHEBI:15378"/>
        <dbReference type="ChEBI" id="CHEBI:28938"/>
        <dbReference type="ChEBI" id="CHEBI:43474"/>
        <dbReference type="ChEBI" id="CHEBI:62233"/>
        <dbReference type="ChEBI" id="CHEBI:143132"/>
    </reaction>
</comment>
<keyword evidence="2" id="KW-0067">ATP-binding</keyword>
<comment type="similarity">
    <text evidence="2">Belongs to the MurCDEF family. MurT subfamily.</text>
</comment>
<keyword evidence="2" id="KW-0479">Metal-binding</keyword>
<dbReference type="GO" id="GO:0008270">
    <property type="term" value="F:zinc ion binding"/>
    <property type="evidence" value="ECO:0007669"/>
    <property type="project" value="UniProtKB-UniRule"/>
</dbReference>
<gene>
    <name evidence="2" type="primary">murT</name>
    <name evidence="5" type="ORF">DWX94_10500</name>
</gene>
<evidence type="ECO:0000259" key="4">
    <source>
        <dbReference type="Pfam" id="PF08353"/>
    </source>
</evidence>
<proteinExistence type="inferred from homology"/>
<comment type="caution">
    <text evidence="5">The sequence shown here is derived from an EMBL/GenBank/DDBJ whole genome shotgun (WGS) entry which is preliminary data.</text>
</comment>
<comment type="function">
    <text evidence="2">The lipid II isoglutaminyl synthase complex catalyzes the formation of alpha-D-isoglutamine in the cell wall lipid II stem peptide. The MurT subunit catalyzes the ATP-dependent amidation of D-glutamate residue of lipid II, converting it to an isoglutamine residue.</text>
</comment>
<keyword evidence="2 5" id="KW-0436">Ligase</keyword>
<dbReference type="UniPathway" id="UPA00219"/>
<evidence type="ECO:0000256" key="1">
    <source>
        <dbReference type="ARBA" id="ARBA00004752"/>
    </source>
</evidence>
<keyword evidence="2" id="KW-0862">Zinc</keyword>
<keyword evidence="2" id="KW-0961">Cell wall biogenesis/degradation</keyword>
<dbReference type="PANTHER" id="PTHR23135:SF7">
    <property type="entry name" value="LIPID II ISOGLUTAMINYL SYNTHASE (GLUTAMINE-HYDROLYZING) SUBUNIT MURT"/>
    <property type="match status" value="1"/>
</dbReference>
<dbReference type="InterPro" id="IPR013221">
    <property type="entry name" value="Mur_ligase_cen"/>
</dbReference>
<dbReference type="InterPro" id="IPR013564">
    <property type="entry name" value="MurT_C"/>
</dbReference>
<name>A0A3R5ZKN6_9FIRM</name>
<keyword evidence="2" id="KW-0547">Nucleotide-binding</keyword>
<dbReference type="EMBL" id="QRVK01000029">
    <property type="protein sequence ID" value="RGS40333.1"/>
    <property type="molecule type" value="Genomic_DNA"/>
</dbReference>
<dbReference type="GO" id="GO:0009252">
    <property type="term" value="P:peptidoglycan biosynthetic process"/>
    <property type="evidence" value="ECO:0007669"/>
    <property type="project" value="UniProtKB-UniRule"/>
</dbReference>
<dbReference type="InterPro" id="IPR036565">
    <property type="entry name" value="Mur-like_cat_sf"/>
</dbReference>